<name>A0A813PFV8_9BILA</name>
<dbReference type="GO" id="GO:0020037">
    <property type="term" value="F:heme binding"/>
    <property type="evidence" value="ECO:0007669"/>
    <property type="project" value="InterPro"/>
</dbReference>
<evidence type="ECO:0000256" key="2">
    <source>
        <dbReference type="ARBA" id="ARBA00022617"/>
    </source>
</evidence>
<dbReference type="Proteomes" id="UP000663881">
    <property type="component" value="Unassembled WGS sequence"/>
</dbReference>
<dbReference type="InterPro" id="IPR017972">
    <property type="entry name" value="Cyt_P450_CS"/>
</dbReference>
<evidence type="ECO:0000256" key="9">
    <source>
        <dbReference type="SAM" id="Phobius"/>
    </source>
</evidence>
<dbReference type="PANTHER" id="PTHR24289:SF1">
    <property type="entry name" value="STEROID 17-ALPHA-HYDROXYLASE_17,20 LYASE"/>
    <property type="match status" value="1"/>
</dbReference>
<keyword evidence="5 7" id="KW-0408">Iron</keyword>
<keyword evidence="4 8" id="KW-0560">Oxidoreductase</keyword>
<protein>
    <recommendedName>
        <fullName evidence="13">Cytochrome P450</fullName>
    </recommendedName>
</protein>
<evidence type="ECO:0000256" key="6">
    <source>
        <dbReference type="ARBA" id="ARBA00023033"/>
    </source>
</evidence>
<keyword evidence="9" id="KW-0812">Transmembrane</keyword>
<dbReference type="EMBL" id="CAJNON010000006">
    <property type="protein sequence ID" value="CAF0752243.1"/>
    <property type="molecule type" value="Genomic_DNA"/>
</dbReference>
<dbReference type="GO" id="GO:0004497">
    <property type="term" value="F:monooxygenase activity"/>
    <property type="evidence" value="ECO:0007669"/>
    <property type="project" value="UniProtKB-KW"/>
</dbReference>
<gene>
    <name evidence="11" type="ORF">OKA104_LOCUS13233</name>
    <name evidence="10" type="ORF">VCS650_LOCUS1312</name>
</gene>
<keyword evidence="9" id="KW-0472">Membrane</keyword>
<feature type="transmembrane region" description="Helical" evidence="9">
    <location>
        <begin position="50"/>
        <end position="70"/>
    </location>
</feature>
<dbReference type="Pfam" id="PF00067">
    <property type="entry name" value="p450"/>
    <property type="match status" value="1"/>
</dbReference>
<comment type="similarity">
    <text evidence="1 8">Belongs to the cytochrome P450 family.</text>
</comment>
<evidence type="ECO:0000256" key="4">
    <source>
        <dbReference type="ARBA" id="ARBA00023002"/>
    </source>
</evidence>
<evidence type="ECO:0000313" key="12">
    <source>
        <dbReference type="Proteomes" id="UP000663891"/>
    </source>
</evidence>
<dbReference type="OrthoDB" id="1055148at2759"/>
<dbReference type="PRINTS" id="PR00463">
    <property type="entry name" value="EP450I"/>
</dbReference>
<evidence type="ECO:0000256" key="1">
    <source>
        <dbReference type="ARBA" id="ARBA00010617"/>
    </source>
</evidence>
<dbReference type="Gene3D" id="1.10.630.10">
    <property type="entry name" value="Cytochrome P450"/>
    <property type="match status" value="1"/>
</dbReference>
<dbReference type="InterPro" id="IPR002401">
    <property type="entry name" value="Cyt_P450_E_grp-I"/>
</dbReference>
<dbReference type="PRINTS" id="PR00385">
    <property type="entry name" value="P450"/>
</dbReference>
<keyword evidence="3 7" id="KW-0479">Metal-binding</keyword>
<dbReference type="GO" id="GO:0005506">
    <property type="term" value="F:iron ion binding"/>
    <property type="evidence" value="ECO:0007669"/>
    <property type="project" value="InterPro"/>
</dbReference>
<evidence type="ECO:0000256" key="7">
    <source>
        <dbReference type="PIRSR" id="PIRSR602401-1"/>
    </source>
</evidence>
<feature type="binding site" description="axial binding residue" evidence="7">
    <location>
        <position position="491"/>
    </location>
    <ligand>
        <name>heme</name>
        <dbReference type="ChEBI" id="CHEBI:30413"/>
    </ligand>
    <ligandPart>
        <name>Fe</name>
        <dbReference type="ChEBI" id="CHEBI:18248"/>
    </ligandPart>
</feature>
<proteinExistence type="inferred from homology"/>
<dbReference type="InterPro" id="IPR001128">
    <property type="entry name" value="Cyt_P450"/>
</dbReference>
<comment type="cofactor">
    <cofactor evidence="7">
        <name>heme</name>
        <dbReference type="ChEBI" id="CHEBI:30413"/>
    </cofactor>
</comment>
<evidence type="ECO:0000256" key="3">
    <source>
        <dbReference type="ARBA" id="ARBA00022723"/>
    </source>
</evidence>
<evidence type="ECO:0000313" key="10">
    <source>
        <dbReference type="EMBL" id="CAF0752243.1"/>
    </source>
</evidence>
<dbReference type="PANTHER" id="PTHR24289">
    <property type="entry name" value="STEROID 17-ALPHA-HYDROXYLASE/17,20 LYASE"/>
    <property type="match status" value="1"/>
</dbReference>
<dbReference type="EMBL" id="CAJOAY010000662">
    <property type="protein sequence ID" value="CAF3711760.1"/>
    <property type="molecule type" value="Genomic_DNA"/>
</dbReference>
<accession>A0A813PFV8</accession>
<evidence type="ECO:0000256" key="5">
    <source>
        <dbReference type="ARBA" id="ARBA00023004"/>
    </source>
</evidence>
<evidence type="ECO:0008006" key="13">
    <source>
        <dbReference type="Google" id="ProtNLM"/>
    </source>
</evidence>
<organism evidence="10 12">
    <name type="scientific">Adineta steineri</name>
    <dbReference type="NCBI Taxonomy" id="433720"/>
    <lineage>
        <taxon>Eukaryota</taxon>
        <taxon>Metazoa</taxon>
        <taxon>Spiralia</taxon>
        <taxon>Gnathifera</taxon>
        <taxon>Rotifera</taxon>
        <taxon>Eurotatoria</taxon>
        <taxon>Bdelloidea</taxon>
        <taxon>Adinetida</taxon>
        <taxon>Adinetidae</taxon>
        <taxon>Adineta</taxon>
    </lineage>
</organism>
<dbReference type="Proteomes" id="UP000663891">
    <property type="component" value="Unassembled WGS sequence"/>
</dbReference>
<dbReference type="InterPro" id="IPR036396">
    <property type="entry name" value="Cyt_P450_sf"/>
</dbReference>
<sequence>MNTENLTERVVEKVELAADVGTKVANMVGNAFESTIADSDPSSGAEEETILNYFMSFGIHILMVIIVILLKWQYDRNRYRYPKGPRDWRDIKDAISFHRKKRENLLNLATDYPDICTVLTHSGRLVLLNDPTLINEIFVGRADLVSNKVDGFLENQLRYKEGKHIRTGIVFRHQDHNVRIIHKALVNHIDNNLAGKRLDLAVQEQLKNMRLSENFDVRRTTFYFATRLLTSLSCSSTPISADDKTFELFEQNLYKISKAIHADTFQKSAKTMLSQLTGMSETLDINDNVLDYITTWIKQRRGGESKRSDNVNDEQVVTSTTKINNDFLDSILNVIDESSPNLDEDDVAACVLDIIMHGSEMLKGALSWLLLYVVKYPEEADTCRREVRDNGYSKFNLSSAESLVHTQAFVKEALRLSPVVPIIIHSTLQDFKWRKFHIQKRTQFGANIIALHHSAAWKESEKFDVTRWIGDNLSTIPAHSYSPFGFGPRVCVAEKHIFNLLTGILGVLLYHNDFEKTGPLPEPNEGTFGLANLPPKFSLKATQLSSRS</sequence>
<evidence type="ECO:0000256" key="8">
    <source>
        <dbReference type="RuleBase" id="RU000461"/>
    </source>
</evidence>
<evidence type="ECO:0000313" key="11">
    <source>
        <dbReference type="EMBL" id="CAF3711760.1"/>
    </source>
</evidence>
<keyword evidence="6 8" id="KW-0503">Monooxygenase</keyword>
<keyword evidence="2 7" id="KW-0349">Heme</keyword>
<reference evidence="10" key="1">
    <citation type="submission" date="2021-02" db="EMBL/GenBank/DDBJ databases">
        <authorList>
            <person name="Nowell W R."/>
        </authorList>
    </citation>
    <scope>NUCLEOTIDE SEQUENCE</scope>
</reference>
<keyword evidence="9" id="KW-1133">Transmembrane helix</keyword>
<dbReference type="PROSITE" id="PS00086">
    <property type="entry name" value="CYTOCHROME_P450"/>
    <property type="match status" value="1"/>
</dbReference>
<dbReference type="GO" id="GO:0016705">
    <property type="term" value="F:oxidoreductase activity, acting on paired donors, with incorporation or reduction of molecular oxygen"/>
    <property type="evidence" value="ECO:0007669"/>
    <property type="project" value="InterPro"/>
</dbReference>
<dbReference type="SUPFAM" id="SSF48264">
    <property type="entry name" value="Cytochrome P450"/>
    <property type="match status" value="1"/>
</dbReference>
<comment type="caution">
    <text evidence="10">The sequence shown here is derived from an EMBL/GenBank/DDBJ whole genome shotgun (WGS) entry which is preliminary data.</text>
</comment>
<dbReference type="AlphaFoldDB" id="A0A813PFV8"/>